<keyword evidence="3" id="KW-1185">Reference proteome</keyword>
<evidence type="ECO:0000313" key="4">
    <source>
        <dbReference type="RefSeq" id="XP_010769787.1"/>
    </source>
</evidence>
<sequence length="153" mass="17090">MPIFTFMGANILRLDDAYSFRVIEQTLTMVIPALIQAHQLSEGGSSPSLVAVVTRIVHVFVDALPHVPEHRRLPVLHQLVQTLSPAPFLWILMLLLFKLHASSSTAVSGKKAALENDVEFWISLCCQFDVSDQLTSLINILNFLLQLPEDKDD</sequence>
<dbReference type="GO" id="GO:0032040">
    <property type="term" value="C:small-subunit processome"/>
    <property type="evidence" value="ECO:0007669"/>
    <property type="project" value="TreeGrafter"/>
</dbReference>
<feature type="domain" description="Utp10/HEAT1 HEAT-repeats" evidence="2">
    <location>
        <begin position="50"/>
        <end position="152"/>
    </location>
</feature>
<dbReference type="Pfam" id="PF23243">
    <property type="entry name" value="HEAT_HEATR1"/>
    <property type="match status" value="1"/>
</dbReference>
<comment type="subcellular location">
    <subcellularLocation>
        <location evidence="1">Nucleus</location>
        <location evidence="1">Nucleolus</location>
    </subcellularLocation>
</comment>
<feature type="non-terminal residue" evidence="4">
    <location>
        <position position="153"/>
    </location>
</feature>
<dbReference type="OrthoDB" id="8940758at2759"/>
<dbReference type="RefSeq" id="XP_010769787.1">
    <property type="nucleotide sequence ID" value="XM_010771485.1"/>
</dbReference>
<dbReference type="Proteomes" id="UP000504611">
    <property type="component" value="Unplaced"/>
</dbReference>
<evidence type="ECO:0000259" key="2">
    <source>
        <dbReference type="Pfam" id="PF23243"/>
    </source>
</evidence>
<dbReference type="PANTHER" id="PTHR13457">
    <property type="entry name" value="BAP28"/>
    <property type="match status" value="1"/>
</dbReference>
<protein>
    <recommendedName>
        <fullName evidence="1">HEAT repeat-containing protein 1</fullName>
    </recommendedName>
</protein>
<proteinExistence type="inferred from homology"/>
<dbReference type="GeneID" id="104945768"/>
<dbReference type="GO" id="GO:0045943">
    <property type="term" value="P:positive regulation of transcription by RNA polymerase I"/>
    <property type="evidence" value="ECO:0007669"/>
    <property type="project" value="TreeGrafter"/>
</dbReference>
<dbReference type="GO" id="GO:0030686">
    <property type="term" value="C:90S preribosome"/>
    <property type="evidence" value="ECO:0007669"/>
    <property type="project" value="TreeGrafter"/>
</dbReference>
<evidence type="ECO:0000313" key="3">
    <source>
        <dbReference type="Proteomes" id="UP000504611"/>
    </source>
</evidence>
<evidence type="ECO:0000256" key="1">
    <source>
        <dbReference type="RuleBase" id="RU367065"/>
    </source>
</evidence>
<organism evidence="3 4">
    <name type="scientific">Notothenia coriiceps</name>
    <name type="common">black rockcod</name>
    <dbReference type="NCBI Taxonomy" id="8208"/>
    <lineage>
        <taxon>Eukaryota</taxon>
        <taxon>Metazoa</taxon>
        <taxon>Chordata</taxon>
        <taxon>Craniata</taxon>
        <taxon>Vertebrata</taxon>
        <taxon>Euteleostomi</taxon>
        <taxon>Actinopterygii</taxon>
        <taxon>Neopterygii</taxon>
        <taxon>Teleostei</taxon>
        <taxon>Neoteleostei</taxon>
        <taxon>Acanthomorphata</taxon>
        <taxon>Eupercaria</taxon>
        <taxon>Perciformes</taxon>
        <taxon>Notothenioidei</taxon>
        <taxon>Nototheniidae</taxon>
        <taxon>Notothenia</taxon>
    </lineage>
</organism>
<comment type="function">
    <text evidence="1">Involved in nucleolar processing of pre-18S ribosomal RNA.</text>
</comment>
<reference evidence="4" key="1">
    <citation type="submission" date="2025-08" db="UniProtKB">
        <authorList>
            <consortium name="RefSeq"/>
        </authorList>
    </citation>
    <scope>IDENTIFICATION</scope>
    <source>
        <tissue evidence="4">Muscle</tissue>
    </source>
</reference>
<keyword evidence="1" id="KW-0690">Ribosome biogenesis</keyword>
<dbReference type="GO" id="GO:0000462">
    <property type="term" value="P:maturation of SSU-rRNA from tricistronic rRNA transcript (SSU-rRNA, 5.8S rRNA, LSU-rRNA)"/>
    <property type="evidence" value="ECO:0007669"/>
    <property type="project" value="TreeGrafter"/>
</dbReference>
<dbReference type="AlphaFoldDB" id="A0A6I9MZJ8"/>
<dbReference type="KEGG" id="ncc:104945768"/>
<dbReference type="InterPro" id="IPR040191">
    <property type="entry name" value="UTP10"/>
</dbReference>
<comment type="similarity">
    <text evidence="1">Belongs to the HEATR1/UTP10 family.</text>
</comment>
<name>A0A6I9MZJ8_9TELE</name>
<dbReference type="PANTHER" id="PTHR13457:SF1">
    <property type="entry name" value="HEAT REPEAT-CONTAINING PROTEIN 1"/>
    <property type="match status" value="1"/>
</dbReference>
<dbReference type="GO" id="GO:0034455">
    <property type="term" value="C:t-UTP complex"/>
    <property type="evidence" value="ECO:0007669"/>
    <property type="project" value="TreeGrafter"/>
</dbReference>
<gene>
    <name evidence="4" type="primary">LOC104945768</name>
</gene>
<accession>A0A6I9MZJ8</accession>
<keyword evidence="1" id="KW-0687">Ribonucleoprotein</keyword>
<keyword evidence="1" id="KW-0698">rRNA processing</keyword>
<keyword evidence="1" id="KW-0539">Nucleus</keyword>
<dbReference type="GO" id="GO:0030515">
    <property type="term" value="F:snoRNA binding"/>
    <property type="evidence" value="ECO:0007669"/>
    <property type="project" value="TreeGrafter"/>
</dbReference>
<dbReference type="InterPro" id="IPR056473">
    <property type="entry name" value="HEAT_Utp10/HEAT1"/>
</dbReference>